<dbReference type="Proteomes" id="UP000663841">
    <property type="component" value="Unassembled WGS sequence"/>
</dbReference>
<name>A0A8H3C8D1_9AGAM</name>
<evidence type="ECO:0000256" key="1">
    <source>
        <dbReference type="SAM" id="MobiDB-lite"/>
    </source>
</evidence>
<evidence type="ECO:0000313" key="3">
    <source>
        <dbReference type="EMBL" id="CAE6476678.1"/>
    </source>
</evidence>
<keyword evidence="2" id="KW-0732">Signal</keyword>
<comment type="caution">
    <text evidence="3">The sequence shown here is derived from an EMBL/GenBank/DDBJ whole genome shotgun (WGS) entry which is preliminary data.</text>
</comment>
<dbReference type="AlphaFoldDB" id="A0A8H3C8D1"/>
<feature type="region of interest" description="Disordered" evidence="1">
    <location>
        <begin position="71"/>
        <end position="103"/>
    </location>
</feature>
<feature type="signal peptide" evidence="2">
    <location>
        <begin position="1"/>
        <end position="19"/>
    </location>
</feature>
<evidence type="ECO:0000256" key="2">
    <source>
        <dbReference type="SAM" id="SignalP"/>
    </source>
</evidence>
<proteinExistence type="predicted"/>
<gene>
    <name evidence="3" type="ORF">RDB_LOCUS193498</name>
</gene>
<protein>
    <submittedName>
        <fullName evidence="3">Uncharacterized protein</fullName>
    </submittedName>
</protein>
<feature type="compositionally biased region" description="Polar residues" evidence="1">
    <location>
        <begin position="82"/>
        <end position="92"/>
    </location>
</feature>
<organism evidence="3 4">
    <name type="scientific">Rhizoctonia solani</name>
    <dbReference type="NCBI Taxonomy" id="456999"/>
    <lineage>
        <taxon>Eukaryota</taxon>
        <taxon>Fungi</taxon>
        <taxon>Dikarya</taxon>
        <taxon>Basidiomycota</taxon>
        <taxon>Agaricomycotina</taxon>
        <taxon>Agaricomycetes</taxon>
        <taxon>Cantharellales</taxon>
        <taxon>Ceratobasidiaceae</taxon>
        <taxon>Rhizoctonia</taxon>
    </lineage>
</organism>
<evidence type="ECO:0000313" key="4">
    <source>
        <dbReference type="Proteomes" id="UP000663841"/>
    </source>
</evidence>
<feature type="chain" id="PRO_5034670497" evidence="2">
    <location>
        <begin position="20"/>
        <end position="128"/>
    </location>
</feature>
<sequence length="128" mass="13649">MVGLKVSVMLVACTYMVIAAPITISSIAPAPLPVDSSPTAPPPTPECALNQFRWKTKCLPIGGVIRLTSPTLPKGTECPEHYQSSSDGSSCQPRWPGSKEPKCDDNDLVLNKVTFMCQPKPKPVSIGV</sequence>
<reference evidence="3" key="1">
    <citation type="submission" date="2021-01" db="EMBL/GenBank/DDBJ databases">
        <authorList>
            <person name="Kaushik A."/>
        </authorList>
    </citation>
    <scope>NUCLEOTIDE SEQUENCE</scope>
    <source>
        <strain evidence="3">AG3-T5</strain>
    </source>
</reference>
<accession>A0A8H3C8D1</accession>
<dbReference type="EMBL" id="CAJMWW010000636">
    <property type="protein sequence ID" value="CAE6476678.1"/>
    <property type="molecule type" value="Genomic_DNA"/>
</dbReference>